<organism evidence="2 3">
    <name type="scientific">Thalassiosira pseudonana</name>
    <name type="common">Marine diatom</name>
    <name type="synonym">Cyclotella nana</name>
    <dbReference type="NCBI Taxonomy" id="35128"/>
    <lineage>
        <taxon>Eukaryota</taxon>
        <taxon>Sar</taxon>
        <taxon>Stramenopiles</taxon>
        <taxon>Ochrophyta</taxon>
        <taxon>Bacillariophyta</taxon>
        <taxon>Coscinodiscophyceae</taxon>
        <taxon>Thalassiosirophycidae</taxon>
        <taxon>Thalassiosirales</taxon>
        <taxon>Thalassiosiraceae</taxon>
        <taxon>Thalassiosira</taxon>
    </lineage>
</organism>
<dbReference type="EMBL" id="CM000643">
    <property type="protein sequence ID" value="EED91388.1"/>
    <property type="molecule type" value="Genomic_DNA"/>
</dbReference>
<reference evidence="2 3" key="2">
    <citation type="journal article" date="2008" name="Nature">
        <title>The Phaeodactylum genome reveals the evolutionary history of diatom genomes.</title>
        <authorList>
            <person name="Bowler C."/>
            <person name="Allen A.E."/>
            <person name="Badger J.H."/>
            <person name="Grimwood J."/>
            <person name="Jabbari K."/>
            <person name="Kuo A."/>
            <person name="Maheswari U."/>
            <person name="Martens C."/>
            <person name="Maumus F."/>
            <person name="Otillar R.P."/>
            <person name="Rayko E."/>
            <person name="Salamov A."/>
            <person name="Vandepoele K."/>
            <person name="Beszteri B."/>
            <person name="Gruber A."/>
            <person name="Heijde M."/>
            <person name="Katinka M."/>
            <person name="Mock T."/>
            <person name="Valentin K."/>
            <person name="Verret F."/>
            <person name="Berges J.A."/>
            <person name="Brownlee C."/>
            <person name="Cadoret J.P."/>
            <person name="Chiovitti A."/>
            <person name="Choi C.J."/>
            <person name="Coesel S."/>
            <person name="De Martino A."/>
            <person name="Detter J.C."/>
            <person name="Durkin C."/>
            <person name="Falciatore A."/>
            <person name="Fournet J."/>
            <person name="Haruta M."/>
            <person name="Huysman M.J."/>
            <person name="Jenkins B.D."/>
            <person name="Jiroutova K."/>
            <person name="Jorgensen R.E."/>
            <person name="Joubert Y."/>
            <person name="Kaplan A."/>
            <person name="Kroger N."/>
            <person name="Kroth P.G."/>
            <person name="La Roche J."/>
            <person name="Lindquist E."/>
            <person name="Lommer M."/>
            <person name="Martin-Jezequel V."/>
            <person name="Lopez P.J."/>
            <person name="Lucas S."/>
            <person name="Mangogna M."/>
            <person name="McGinnis K."/>
            <person name="Medlin L.K."/>
            <person name="Montsant A."/>
            <person name="Oudot-Le Secq M.P."/>
            <person name="Napoli C."/>
            <person name="Obornik M."/>
            <person name="Parker M.S."/>
            <person name="Petit J.L."/>
            <person name="Porcel B.M."/>
            <person name="Poulsen N."/>
            <person name="Robison M."/>
            <person name="Rychlewski L."/>
            <person name="Rynearson T.A."/>
            <person name="Schmutz J."/>
            <person name="Shapiro H."/>
            <person name="Siaut M."/>
            <person name="Stanley M."/>
            <person name="Sussman M.R."/>
            <person name="Taylor A.R."/>
            <person name="Vardi A."/>
            <person name="von Dassow P."/>
            <person name="Vyverman W."/>
            <person name="Willis A."/>
            <person name="Wyrwicz L.S."/>
            <person name="Rokhsar D.S."/>
            <person name="Weissenbach J."/>
            <person name="Armbrust E.V."/>
            <person name="Green B.R."/>
            <person name="Van de Peer Y."/>
            <person name="Grigoriev I.V."/>
        </authorList>
    </citation>
    <scope>NUCLEOTIDE SEQUENCE [LARGE SCALE GENOMIC DNA]</scope>
    <source>
        <strain evidence="2 3">CCMP1335</strain>
    </source>
</reference>
<dbReference type="Proteomes" id="UP000001449">
    <property type="component" value="Chromosome 6"/>
</dbReference>
<keyword evidence="3" id="KW-1185">Reference proteome</keyword>
<protein>
    <submittedName>
        <fullName evidence="2">Uncharacterized protein</fullName>
    </submittedName>
</protein>
<feature type="chain" id="PRO_5002866259" evidence="1">
    <location>
        <begin position="19"/>
        <end position="145"/>
    </location>
</feature>
<dbReference type="PaxDb" id="35128-Thaps5848"/>
<evidence type="ECO:0000313" key="3">
    <source>
        <dbReference type="Proteomes" id="UP000001449"/>
    </source>
</evidence>
<gene>
    <name evidence="2" type="ORF">THAPSDRAFT_5848</name>
</gene>
<feature type="signal peptide" evidence="1">
    <location>
        <begin position="1"/>
        <end position="18"/>
    </location>
</feature>
<sequence>MSASLALLLLLMHRKTLWLVFVPNVVSRVSSMSMNLENAVPDFSNWEEAVEFGLFQSMSHSMTEMQALSSLASLEGSPTEQLEAAFSGGTLKELDCDFWSKDVLEDIENTHKLQEQRGGKGRILQESKCGAAFISIGIGEEPTAV</sequence>
<evidence type="ECO:0000313" key="2">
    <source>
        <dbReference type="EMBL" id="EED91388.1"/>
    </source>
</evidence>
<dbReference type="RefSeq" id="XP_002291281.1">
    <property type="nucleotide sequence ID" value="XM_002291245.1"/>
</dbReference>
<dbReference type="HOGENOM" id="CLU_1790821_0_0_1"/>
<dbReference type="InParanoid" id="B8C4U5"/>
<dbReference type="GeneID" id="7446384"/>
<dbReference type="AlphaFoldDB" id="B8C4U5"/>
<accession>B8C4U5</accession>
<dbReference type="KEGG" id="tps:THAPSDRAFT_5848"/>
<keyword evidence="1" id="KW-0732">Signal</keyword>
<reference evidence="2 3" key="1">
    <citation type="journal article" date="2004" name="Science">
        <title>The genome of the diatom Thalassiosira pseudonana: ecology, evolution, and metabolism.</title>
        <authorList>
            <person name="Armbrust E.V."/>
            <person name="Berges J.A."/>
            <person name="Bowler C."/>
            <person name="Green B.R."/>
            <person name="Martinez D."/>
            <person name="Putnam N.H."/>
            <person name="Zhou S."/>
            <person name="Allen A.E."/>
            <person name="Apt K.E."/>
            <person name="Bechner M."/>
            <person name="Brzezinski M.A."/>
            <person name="Chaal B.K."/>
            <person name="Chiovitti A."/>
            <person name="Davis A.K."/>
            <person name="Demarest M.S."/>
            <person name="Detter J.C."/>
            <person name="Glavina T."/>
            <person name="Goodstein D."/>
            <person name="Hadi M.Z."/>
            <person name="Hellsten U."/>
            <person name="Hildebrand M."/>
            <person name="Jenkins B.D."/>
            <person name="Jurka J."/>
            <person name="Kapitonov V.V."/>
            <person name="Kroger N."/>
            <person name="Lau W.W."/>
            <person name="Lane T.W."/>
            <person name="Larimer F.W."/>
            <person name="Lippmeier J.C."/>
            <person name="Lucas S."/>
            <person name="Medina M."/>
            <person name="Montsant A."/>
            <person name="Obornik M."/>
            <person name="Parker M.S."/>
            <person name="Palenik B."/>
            <person name="Pazour G.J."/>
            <person name="Richardson P.M."/>
            <person name="Rynearson T.A."/>
            <person name="Saito M.A."/>
            <person name="Schwartz D.C."/>
            <person name="Thamatrakoln K."/>
            <person name="Valentin K."/>
            <person name="Vardi A."/>
            <person name="Wilkerson F.P."/>
            <person name="Rokhsar D.S."/>
        </authorList>
    </citation>
    <scope>NUCLEOTIDE SEQUENCE [LARGE SCALE GENOMIC DNA]</scope>
    <source>
        <strain evidence="2 3">CCMP1335</strain>
    </source>
</reference>
<proteinExistence type="predicted"/>
<evidence type="ECO:0000256" key="1">
    <source>
        <dbReference type="SAM" id="SignalP"/>
    </source>
</evidence>
<name>B8C4U5_THAPS</name>